<comment type="function">
    <text evidence="7">Component of the EKC/KEOPS complex that is required for the formation of a threonylcarbamoyl group on adenosine at position 37 (t(6)A37) in tRNAs that read codons beginning with adenine. The complex is probably involved in the transfer of the threonylcarbamoyl moiety of threonylcarbamoyl-AMP (TC-AMP) to the N6 group of A37. CGI121 acts as an allosteric effector that regulates the t(6)A activity of the complex. The EKC/KEOPS complex also promotes both telomere uncapping and telomere elongation. The complex is required for efficient recruitment of transcriptional coactivators. CGI121 is not required for tRNA modification.</text>
</comment>
<dbReference type="AlphaFoldDB" id="A0A439D3Z9"/>
<dbReference type="InterPro" id="IPR013926">
    <property type="entry name" value="CGI121/TPRKB"/>
</dbReference>
<accession>A0A439D3Z9</accession>
<evidence type="ECO:0000256" key="2">
    <source>
        <dbReference type="ARBA" id="ARBA00005546"/>
    </source>
</evidence>
<comment type="caution">
    <text evidence="9">The sequence shown here is derived from an EMBL/GenBank/DDBJ whole genome shotgun (WGS) entry which is preliminary data.</text>
</comment>
<dbReference type="InterPro" id="IPR036504">
    <property type="entry name" value="CGI121/TPRKB_sf"/>
</dbReference>
<dbReference type="Gene3D" id="3.30.2380.10">
    <property type="entry name" value="CGI121/TPRKB"/>
    <property type="match status" value="1"/>
</dbReference>
<name>A0A439D3Z9_9PEZI</name>
<dbReference type="GO" id="GO:0000408">
    <property type="term" value="C:EKC/KEOPS complex"/>
    <property type="evidence" value="ECO:0007669"/>
    <property type="project" value="TreeGrafter"/>
</dbReference>
<dbReference type="STRING" id="363999.A0A439D3Z9"/>
<dbReference type="Pfam" id="PF08617">
    <property type="entry name" value="CGI-121"/>
    <property type="match status" value="1"/>
</dbReference>
<proteinExistence type="inferred from homology"/>
<dbReference type="PANTHER" id="PTHR15840:SF10">
    <property type="entry name" value="EKC_KEOPS COMPLEX SUBUNIT TPRKB"/>
    <property type="match status" value="1"/>
</dbReference>
<dbReference type="PANTHER" id="PTHR15840">
    <property type="entry name" value="CGI-121 FAMILY MEMBER"/>
    <property type="match status" value="1"/>
</dbReference>
<keyword evidence="10" id="KW-1185">Reference proteome</keyword>
<evidence type="ECO:0000256" key="5">
    <source>
        <dbReference type="ARBA" id="ARBA00022694"/>
    </source>
</evidence>
<evidence type="ECO:0000256" key="8">
    <source>
        <dbReference type="RuleBase" id="RU004398"/>
    </source>
</evidence>
<sequence>MSDSPILETLQLEHVPGTHSVHIAVFRDVENAAFLHQQLLARNADFEYAFIDASVITSRLQVLSAAFKAITLQLAGNMKTPNVHSELVYSLSPTSNISEAYRRYGITPTSRALVIVKVLVTPPVPSSATAAPETTSEAKPPLTAQDVEKHLLTHVQGKSVPFTDQVLSELTDWGRVRKYYKLNGVGWLDGVKDQAAKNRETDRLVMGGMALRGATAK</sequence>
<dbReference type="GO" id="GO:0005829">
    <property type="term" value="C:cytosol"/>
    <property type="evidence" value="ECO:0007669"/>
    <property type="project" value="TreeGrafter"/>
</dbReference>
<organism evidence="9 10">
    <name type="scientific">Xylaria grammica</name>
    <dbReference type="NCBI Taxonomy" id="363999"/>
    <lineage>
        <taxon>Eukaryota</taxon>
        <taxon>Fungi</taxon>
        <taxon>Dikarya</taxon>
        <taxon>Ascomycota</taxon>
        <taxon>Pezizomycotina</taxon>
        <taxon>Sordariomycetes</taxon>
        <taxon>Xylariomycetidae</taxon>
        <taxon>Xylariales</taxon>
        <taxon>Xylariaceae</taxon>
        <taxon>Xylaria</taxon>
    </lineage>
</organism>
<comment type="subcellular location">
    <subcellularLocation>
        <location evidence="1">Nucleus</location>
    </subcellularLocation>
</comment>
<evidence type="ECO:0000256" key="3">
    <source>
        <dbReference type="ARBA" id="ARBA00015316"/>
    </source>
</evidence>
<dbReference type="GO" id="GO:0005634">
    <property type="term" value="C:nucleus"/>
    <property type="evidence" value="ECO:0007669"/>
    <property type="project" value="UniProtKB-SubCell"/>
</dbReference>
<reference evidence="9 10" key="1">
    <citation type="submission" date="2018-12" db="EMBL/GenBank/DDBJ databases">
        <title>Draft genome sequence of Xylaria grammica IHI A82.</title>
        <authorList>
            <person name="Buettner E."/>
            <person name="Kellner H."/>
        </authorList>
    </citation>
    <scope>NUCLEOTIDE SEQUENCE [LARGE SCALE GENOMIC DNA]</scope>
    <source>
        <strain evidence="9 10">IHI A82</strain>
    </source>
</reference>
<keyword evidence="5" id="KW-0819">tRNA processing</keyword>
<dbReference type="EMBL" id="RYZI01000168">
    <property type="protein sequence ID" value="RWA09113.1"/>
    <property type="molecule type" value="Genomic_DNA"/>
</dbReference>
<dbReference type="Proteomes" id="UP000286045">
    <property type="component" value="Unassembled WGS sequence"/>
</dbReference>
<protein>
    <recommendedName>
        <fullName evidence="4">EKC/KEOPS complex subunit CGI121</fullName>
    </recommendedName>
    <alternativeName>
        <fullName evidence="3">EKC/KEOPS complex subunit cgi121</fullName>
    </alternativeName>
</protein>
<evidence type="ECO:0000313" key="10">
    <source>
        <dbReference type="Proteomes" id="UP000286045"/>
    </source>
</evidence>
<comment type="similarity">
    <text evidence="2 8">Belongs to the CGI121/TPRKB family.</text>
</comment>
<keyword evidence="6 8" id="KW-0539">Nucleus</keyword>
<gene>
    <name evidence="9" type="ORF">EKO27_g5994</name>
</gene>
<dbReference type="SUPFAM" id="SSF143870">
    <property type="entry name" value="PF0523-like"/>
    <property type="match status" value="1"/>
</dbReference>
<dbReference type="GO" id="GO:0002949">
    <property type="term" value="P:tRNA threonylcarbamoyladenosine modification"/>
    <property type="evidence" value="ECO:0007669"/>
    <property type="project" value="TreeGrafter"/>
</dbReference>
<evidence type="ECO:0000256" key="6">
    <source>
        <dbReference type="ARBA" id="ARBA00023242"/>
    </source>
</evidence>
<evidence type="ECO:0000256" key="7">
    <source>
        <dbReference type="ARBA" id="ARBA00025043"/>
    </source>
</evidence>
<evidence type="ECO:0000313" key="9">
    <source>
        <dbReference type="EMBL" id="RWA09113.1"/>
    </source>
</evidence>
<evidence type="ECO:0000256" key="4">
    <source>
        <dbReference type="ARBA" id="ARBA00016009"/>
    </source>
</evidence>
<evidence type="ECO:0000256" key="1">
    <source>
        <dbReference type="ARBA" id="ARBA00004123"/>
    </source>
</evidence>